<protein>
    <submittedName>
        <fullName evidence="3">Alpha/beta hydrolase</fullName>
    </submittedName>
</protein>
<dbReference type="Pfam" id="PF00561">
    <property type="entry name" value="Abhydrolase_1"/>
    <property type="match status" value="1"/>
</dbReference>
<dbReference type="GO" id="GO:0016020">
    <property type="term" value="C:membrane"/>
    <property type="evidence" value="ECO:0007669"/>
    <property type="project" value="TreeGrafter"/>
</dbReference>
<evidence type="ECO:0000259" key="2">
    <source>
        <dbReference type="Pfam" id="PF00561"/>
    </source>
</evidence>
<dbReference type="AlphaFoldDB" id="A0A4Q5MWL1"/>
<accession>A0A4Q5MWL1</accession>
<dbReference type="Proteomes" id="UP000293764">
    <property type="component" value="Unassembled WGS sequence"/>
</dbReference>
<proteinExistence type="predicted"/>
<dbReference type="InterPro" id="IPR029058">
    <property type="entry name" value="AB_hydrolase_fold"/>
</dbReference>
<dbReference type="PANTHER" id="PTHR43798:SF31">
    <property type="entry name" value="AB HYDROLASE SUPERFAMILY PROTEIN YCLE"/>
    <property type="match status" value="1"/>
</dbReference>
<reference evidence="3 4" key="1">
    <citation type="submission" date="2019-01" db="EMBL/GenBank/DDBJ databases">
        <title>Novel species of Cellulomonas.</title>
        <authorList>
            <person name="Liu Q."/>
            <person name="Xin Y.-H."/>
        </authorList>
    </citation>
    <scope>NUCLEOTIDE SEQUENCE [LARGE SCALE GENOMIC DNA]</scope>
    <source>
        <strain evidence="3 4">HLT2-17</strain>
    </source>
</reference>
<dbReference type="EMBL" id="SDWW01000046">
    <property type="protein sequence ID" value="RYV49945.1"/>
    <property type="molecule type" value="Genomic_DNA"/>
</dbReference>
<gene>
    <name evidence="3" type="ORF">EUA98_16050</name>
</gene>
<dbReference type="GO" id="GO:0016787">
    <property type="term" value="F:hydrolase activity"/>
    <property type="evidence" value="ECO:0007669"/>
    <property type="project" value="UniProtKB-KW"/>
</dbReference>
<keyword evidence="4" id="KW-1185">Reference proteome</keyword>
<dbReference type="OrthoDB" id="2987348at2"/>
<dbReference type="PRINTS" id="PR00111">
    <property type="entry name" value="ABHYDROLASE"/>
</dbReference>
<dbReference type="RefSeq" id="WP_130103707.1">
    <property type="nucleotide sequence ID" value="NZ_SDWW01000046.1"/>
</dbReference>
<evidence type="ECO:0000313" key="4">
    <source>
        <dbReference type="Proteomes" id="UP000293764"/>
    </source>
</evidence>
<feature type="domain" description="AB hydrolase-1" evidence="2">
    <location>
        <begin position="30"/>
        <end position="252"/>
    </location>
</feature>
<keyword evidence="1 3" id="KW-0378">Hydrolase</keyword>
<organism evidence="3 4">
    <name type="scientific">Pengzhenrongella frigida</name>
    <dbReference type="NCBI Taxonomy" id="1259133"/>
    <lineage>
        <taxon>Bacteria</taxon>
        <taxon>Bacillati</taxon>
        <taxon>Actinomycetota</taxon>
        <taxon>Actinomycetes</taxon>
        <taxon>Micrococcales</taxon>
        <taxon>Pengzhenrongella</taxon>
    </lineage>
</organism>
<dbReference type="Gene3D" id="3.40.50.1820">
    <property type="entry name" value="alpha/beta hydrolase"/>
    <property type="match status" value="1"/>
</dbReference>
<dbReference type="InterPro" id="IPR050266">
    <property type="entry name" value="AB_hydrolase_sf"/>
</dbReference>
<evidence type="ECO:0000256" key="1">
    <source>
        <dbReference type="ARBA" id="ARBA00022801"/>
    </source>
</evidence>
<evidence type="ECO:0000313" key="3">
    <source>
        <dbReference type="EMBL" id="RYV49945.1"/>
    </source>
</evidence>
<comment type="caution">
    <text evidence="3">The sequence shown here is derived from an EMBL/GenBank/DDBJ whole genome shotgun (WGS) entry which is preliminary data.</text>
</comment>
<sequence length="271" mass="29176">MDQHAVVRRVELSTGLALAYVCVGPRSATPVVLLHAWGESRGSFDRLLPLLPSTLRALALDQRGHGDAERPKAGYSLTGFAEDVVAFMDAVGLASAVLLGSSSGGYVAQQVAVTHPDRVAGLVLVGSPRSLQGRPSFADEVDQLSDPVGAGWVRASLAWFPRFHEVPQSYLDARVQDGARIPAHVWRETFYGLCDAAPPTGAATITAPTLIIWGDRDEMLGREQEEDLAAAIPGSSLVVYEETGHLVLWEQPERVARDLTAFVESLSQRRS</sequence>
<dbReference type="PANTHER" id="PTHR43798">
    <property type="entry name" value="MONOACYLGLYCEROL LIPASE"/>
    <property type="match status" value="1"/>
</dbReference>
<name>A0A4Q5MWL1_9MICO</name>
<dbReference type="InterPro" id="IPR000073">
    <property type="entry name" value="AB_hydrolase_1"/>
</dbReference>
<dbReference type="SUPFAM" id="SSF53474">
    <property type="entry name" value="alpha/beta-Hydrolases"/>
    <property type="match status" value="1"/>
</dbReference>